<keyword evidence="4" id="KW-0378">Hydrolase</keyword>
<dbReference type="InterPro" id="IPR020847">
    <property type="entry name" value="AP_endonuclease_F1_BS"/>
</dbReference>
<gene>
    <name evidence="10" type="ORF">FPFC_022260</name>
</gene>
<evidence type="ECO:0000256" key="1">
    <source>
        <dbReference type="ARBA" id="ARBA00001936"/>
    </source>
</evidence>
<evidence type="ECO:0000313" key="10">
    <source>
        <dbReference type="EMBL" id="GAP02776.1"/>
    </source>
</evidence>
<dbReference type="InterPro" id="IPR020848">
    <property type="entry name" value="AP_endonuclease_F1_CS"/>
</dbReference>
<dbReference type="STRING" id="220714.SAMN05660469_0715"/>
<dbReference type="GO" id="GO:0003906">
    <property type="term" value="F:DNA-(apurinic or apyrimidinic site) endonuclease activity"/>
    <property type="evidence" value="ECO:0007669"/>
    <property type="project" value="TreeGrafter"/>
</dbReference>
<evidence type="ECO:0000256" key="2">
    <source>
        <dbReference type="ARBA" id="ARBA00007092"/>
    </source>
</evidence>
<dbReference type="PANTHER" id="PTHR22748:SF6">
    <property type="entry name" value="DNA-(APURINIC OR APYRIMIDINIC SITE) ENDONUCLEASE"/>
    <property type="match status" value="1"/>
</dbReference>
<feature type="binding site" evidence="7">
    <location>
        <position position="44"/>
    </location>
    <ligand>
        <name>Mg(2+)</name>
        <dbReference type="ChEBI" id="CHEBI:18420"/>
        <label>1</label>
    </ligand>
</feature>
<organism evidence="10 11">
    <name type="scientific">Fructobacillus pseudoficulneus</name>
    <dbReference type="NCBI Taxonomy" id="220714"/>
    <lineage>
        <taxon>Bacteria</taxon>
        <taxon>Bacillati</taxon>
        <taxon>Bacillota</taxon>
        <taxon>Bacilli</taxon>
        <taxon>Lactobacillales</taxon>
        <taxon>Lactobacillaceae</taxon>
        <taxon>Fructobacillus</taxon>
    </lineage>
</organism>
<dbReference type="PROSITE" id="PS00726">
    <property type="entry name" value="AP_NUCLEASE_F1_1"/>
    <property type="match status" value="1"/>
</dbReference>
<evidence type="ECO:0000256" key="5">
    <source>
        <dbReference type="ARBA" id="ARBA00022842"/>
    </source>
</evidence>
<evidence type="ECO:0000256" key="8">
    <source>
        <dbReference type="PIRSR" id="PIRSR604808-3"/>
    </source>
</evidence>
<comment type="similarity">
    <text evidence="2">Belongs to the DNA repair enzymes AP/ExoA family.</text>
</comment>
<evidence type="ECO:0000256" key="4">
    <source>
        <dbReference type="ARBA" id="ARBA00022801"/>
    </source>
</evidence>
<feature type="site" description="Important for catalytic activity" evidence="8">
    <location>
        <position position="237"/>
    </location>
</feature>
<dbReference type="PROSITE" id="PS51435">
    <property type="entry name" value="AP_NUCLEASE_F1_4"/>
    <property type="match status" value="1"/>
</dbReference>
<dbReference type="GO" id="GO:0008081">
    <property type="term" value="F:phosphoric diester hydrolase activity"/>
    <property type="evidence" value="ECO:0007669"/>
    <property type="project" value="TreeGrafter"/>
</dbReference>
<evidence type="ECO:0000313" key="11">
    <source>
        <dbReference type="Proteomes" id="UP000061227"/>
    </source>
</evidence>
<dbReference type="SUPFAM" id="SSF56219">
    <property type="entry name" value="DNase I-like"/>
    <property type="match status" value="1"/>
</dbReference>
<keyword evidence="7" id="KW-0464">Manganese</keyword>
<keyword evidence="3 7" id="KW-0479">Metal-binding</keyword>
<dbReference type="InterPro" id="IPR036691">
    <property type="entry name" value="Endo/exonu/phosph_ase_sf"/>
</dbReference>
<dbReference type="GO" id="GO:0008311">
    <property type="term" value="F:double-stranded DNA 3'-5' DNA exonuclease activity"/>
    <property type="evidence" value="ECO:0007669"/>
    <property type="project" value="TreeGrafter"/>
</dbReference>
<dbReference type="OrthoDB" id="9803914at2"/>
<sequence length="272" mass="30542">MKFISWNIDSINAAVEHSSDRGKMTWGVLENLAAAKPDVLAIQETKLKDTGLTKKHLAALTELFPDYHIYTNSSTARKSYAGTMMISKEEPLAVDYPTIGAPGEMDQEGRIVTLEFPNFYVSTVYTPNAGSGLDRLADRQMWDDAYRAYIDGLNAKKPVIFSGDFNVAHEEIDLKHPSTNHHSAGFTDEEREKFTLLLDAGYTDTMRAKNPGTPNIYSWWAQRVKTSKVNNSGWRIDYYLVSNRIADKVTDSFVVDTGARQDHAPIQLEINL</sequence>
<proteinExistence type="inferred from homology"/>
<dbReference type="GO" id="GO:0003677">
    <property type="term" value="F:DNA binding"/>
    <property type="evidence" value="ECO:0007669"/>
    <property type="project" value="InterPro"/>
</dbReference>
<dbReference type="InterPro" id="IPR005135">
    <property type="entry name" value="Endo/exonuclease/phosphatase"/>
</dbReference>
<reference evidence="10 11" key="1">
    <citation type="journal article" date="2015" name="BMC Genomics">
        <title>Comparative genomics of Fructobacillus spp. and Leuconostoc spp. reveals niche-specific evolution of Fructobacillus spp.</title>
        <authorList>
            <person name="Endo A."/>
            <person name="Tanizawa Y."/>
            <person name="Tanaka N."/>
            <person name="Maeno S."/>
            <person name="Kumar H."/>
            <person name="Shiwa Y."/>
            <person name="Okada S."/>
            <person name="Yoshikawa H."/>
            <person name="Dicks L."/>
            <person name="Nakagawa J."/>
            <person name="Arita M."/>
        </authorList>
    </citation>
    <scope>NUCLEOTIDE SEQUENCE [LARGE SCALE GENOMIC DNA]</scope>
    <source>
        <strain evidence="10 11">DSM 15468</strain>
    </source>
</reference>
<dbReference type="PANTHER" id="PTHR22748">
    <property type="entry name" value="AP ENDONUCLEASE"/>
    <property type="match status" value="1"/>
</dbReference>
<feature type="active site" evidence="6">
    <location>
        <position position="125"/>
    </location>
</feature>
<feature type="active site" description="Proton donor/acceptor" evidence="6">
    <location>
        <position position="164"/>
    </location>
</feature>
<dbReference type="NCBIfam" id="TIGR00195">
    <property type="entry name" value="exoDNase_III"/>
    <property type="match status" value="1"/>
</dbReference>
<keyword evidence="5 7" id="KW-0460">Magnesium</keyword>
<feature type="site" description="Interaction with DNA substrate" evidence="8">
    <location>
        <position position="263"/>
    </location>
</feature>
<comment type="cofactor">
    <cofactor evidence="7">
        <name>Mg(2+)</name>
        <dbReference type="ChEBI" id="CHEBI:18420"/>
    </cofactor>
    <cofactor evidence="7">
        <name>Mn(2+)</name>
        <dbReference type="ChEBI" id="CHEBI:29035"/>
    </cofactor>
    <text evidence="7">Probably binds two magnesium or manganese ions per subunit.</text>
</comment>
<feature type="binding site" evidence="7">
    <location>
        <position position="166"/>
    </location>
    <ligand>
        <name>Mg(2+)</name>
        <dbReference type="ChEBI" id="CHEBI:18420"/>
        <label>1</label>
    </ligand>
</feature>
<dbReference type="CDD" id="cd09087">
    <property type="entry name" value="Ape1-like_AP-endo"/>
    <property type="match status" value="1"/>
</dbReference>
<dbReference type="GO" id="GO:0046872">
    <property type="term" value="F:metal ion binding"/>
    <property type="evidence" value="ECO:0007669"/>
    <property type="project" value="UniProtKB-KW"/>
</dbReference>
<feature type="binding site" evidence="7">
    <location>
        <position position="7"/>
    </location>
    <ligand>
        <name>Mg(2+)</name>
        <dbReference type="ChEBI" id="CHEBI:18420"/>
        <label>1</label>
    </ligand>
</feature>
<feature type="binding site" evidence="7">
    <location>
        <position position="262"/>
    </location>
    <ligand>
        <name>Mg(2+)</name>
        <dbReference type="ChEBI" id="CHEBI:18420"/>
        <label>1</label>
    </ligand>
</feature>
<dbReference type="Proteomes" id="UP000061227">
    <property type="component" value="Unassembled WGS sequence"/>
</dbReference>
<dbReference type="Pfam" id="PF03372">
    <property type="entry name" value="Exo_endo_phos"/>
    <property type="match status" value="1"/>
</dbReference>
<feature type="binding site" evidence="7">
    <location>
        <position position="263"/>
    </location>
    <ligand>
        <name>Mg(2+)</name>
        <dbReference type="ChEBI" id="CHEBI:18420"/>
        <label>1</label>
    </ligand>
</feature>
<accession>A0A3F3GV58</accession>
<evidence type="ECO:0000256" key="7">
    <source>
        <dbReference type="PIRSR" id="PIRSR604808-2"/>
    </source>
</evidence>
<evidence type="ECO:0000259" key="9">
    <source>
        <dbReference type="Pfam" id="PF03372"/>
    </source>
</evidence>
<dbReference type="GO" id="GO:0006284">
    <property type="term" value="P:base-excision repair"/>
    <property type="evidence" value="ECO:0007669"/>
    <property type="project" value="TreeGrafter"/>
</dbReference>
<dbReference type="EMBL" id="DF968064">
    <property type="protein sequence ID" value="GAP02776.1"/>
    <property type="molecule type" value="Genomic_DNA"/>
</dbReference>
<dbReference type="RefSeq" id="WP_059377623.1">
    <property type="nucleotide sequence ID" value="NZ_DF968064.1"/>
</dbReference>
<keyword evidence="11" id="KW-1185">Reference proteome</keyword>
<dbReference type="InterPro" id="IPR004808">
    <property type="entry name" value="AP_endonuc_1"/>
</dbReference>
<dbReference type="PROSITE" id="PS00728">
    <property type="entry name" value="AP_NUCLEASE_F1_3"/>
    <property type="match status" value="1"/>
</dbReference>
<evidence type="ECO:0000256" key="3">
    <source>
        <dbReference type="ARBA" id="ARBA00022723"/>
    </source>
</evidence>
<comment type="cofactor">
    <cofactor evidence="1">
        <name>Mn(2+)</name>
        <dbReference type="ChEBI" id="CHEBI:29035"/>
    </cofactor>
</comment>
<dbReference type="AlphaFoldDB" id="A0A3F3GV58"/>
<evidence type="ECO:0000256" key="6">
    <source>
        <dbReference type="PIRSR" id="PIRSR604808-1"/>
    </source>
</evidence>
<feature type="site" description="Transition state stabilizer" evidence="8">
    <location>
        <position position="166"/>
    </location>
</feature>
<dbReference type="Gene3D" id="3.60.10.10">
    <property type="entry name" value="Endonuclease/exonuclease/phosphatase"/>
    <property type="match status" value="1"/>
</dbReference>
<feature type="binding site" evidence="7">
    <location>
        <position position="164"/>
    </location>
    <ligand>
        <name>Mg(2+)</name>
        <dbReference type="ChEBI" id="CHEBI:18420"/>
        <label>1</label>
    </ligand>
</feature>
<name>A0A3F3GV58_9LACO</name>
<dbReference type="NCBIfam" id="TIGR00633">
    <property type="entry name" value="xth"/>
    <property type="match status" value="1"/>
</dbReference>
<feature type="domain" description="Endonuclease/exonuclease/phosphatase" evidence="9">
    <location>
        <begin position="4"/>
        <end position="253"/>
    </location>
</feature>
<protein>
    <submittedName>
        <fullName evidence="10">Exodeoxyribonuclease A</fullName>
    </submittedName>
</protein>
<feature type="active site" description="Proton acceptor" evidence="6">
    <location>
        <position position="263"/>
    </location>
</feature>